<accession>A0A8X8K440</accession>
<comment type="caution">
    <text evidence="2">The sequence shown here is derived from an EMBL/GenBank/DDBJ whole genome shotgun (WGS) entry which is preliminary data.</text>
</comment>
<feature type="compositionally biased region" description="Polar residues" evidence="1">
    <location>
        <begin position="1"/>
        <end position="11"/>
    </location>
</feature>
<evidence type="ECO:0000313" key="3">
    <source>
        <dbReference type="Proteomes" id="UP000636938"/>
    </source>
</evidence>
<sequence>MVLLLWQSSSAGPDPVHAGGHSATPHSGSPVPGQGLPFEQALATAEVESEPGRSKPSGGNPNAATALLQSPPRNAQVPDEALAFHARPPRRPLGQAPPPLT</sequence>
<dbReference type="RefSeq" id="WP_191770929.1">
    <property type="nucleotide sequence ID" value="NZ_JACSQS010000011.1"/>
</dbReference>
<name>A0A8X8K440_9GAMM</name>
<keyword evidence="3" id="KW-1185">Reference proteome</keyword>
<protein>
    <submittedName>
        <fullName evidence="2">Uncharacterized protein</fullName>
    </submittedName>
</protein>
<reference evidence="2 3" key="1">
    <citation type="submission" date="2020-08" db="EMBL/GenBank/DDBJ databases">
        <title>A Genomic Blueprint of the Chicken Gut Microbiome.</title>
        <authorList>
            <person name="Gilroy R."/>
            <person name="Ravi A."/>
            <person name="Getino M."/>
            <person name="Pursley I."/>
            <person name="Horton D.L."/>
            <person name="Alikhan N.-F."/>
            <person name="Baker D."/>
            <person name="Gharbi K."/>
            <person name="Hall N."/>
            <person name="Watson M."/>
            <person name="Adriaenssens E.M."/>
            <person name="Foster-Nyarko E."/>
            <person name="Jarju S."/>
            <person name="Secka A."/>
            <person name="Antonio M."/>
            <person name="Oren A."/>
            <person name="Chaudhuri R."/>
            <person name="La Ragione R.M."/>
            <person name="Hildebrand F."/>
            <person name="Pallen M.J."/>
        </authorList>
    </citation>
    <scope>NUCLEOTIDE SEQUENCE [LARGE SCALE GENOMIC DNA]</scope>
    <source>
        <strain evidence="2 3">Sa5BUN4</strain>
    </source>
</reference>
<organism evidence="2 3">
    <name type="scientific">Stenotrophomonas lacuserhaii</name>
    <dbReference type="NCBI Taxonomy" id="2760084"/>
    <lineage>
        <taxon>Bacteria</taxon>
        <taxon>Pseudomonadati</taxon>
        <taxon>Pseudomonadota</taxon>
        <taxon>Gammaproteobacteria</taxon>
        <taxon>Lysobacterales</taxon>
        <taxon>Lysobacteraceae</taxon>
        <taxon>Stenotrophomonas</taxon>
    </lineage>
</organism>
<evidence type="ECO:0000256" key="1">
    <source>
        <dbReference type="SAM" id="MobiDB-lite"/>
    </source>
</evidence>
<feature type="compositionally biased region" description="Polar residues" evidence="1">
    <location>
        <begin position="57"/>
        <end position="73"/>
    </location>
</feature>
<dbReference type="EMBL" id="JACSQS010000011">
    <property type="protein sequence ID" value="MBD7954799.1"/>
    <property type="molecule type" value="Genomic_DNA"/>
</dbReference>
<dbReference type="Proteomes" id="UP000636938">
    <property type="component" value="Unassembled WGS sequence"/>
</dbReference>
<feature type="region of interest" description="Disordered" evidence="1">
    <location>
        <begin position="1"/>
        <end position="101"/>
    </location>
</feature>
<evidence type="ECO:0000313" key="2">
    <source>
        <dbReference type="EMBL" id="MBD7954799.1"/>
    </source>
</evidence>
<proteinExistence type="predicted"/>
<gene>
    <name evidence="2" type="ORF">H9654_11375</name>
</gene>
<dbReference type="AlphaFoldDB" id="A0A8X8K440"/>